<keyword evidence="3" id="KW-0732">Signal</keyword>
<feature type="signal peptide" evidence="3">
    <location>
        <begin position="1"/>
        <end position="19"/>
    </location>
</feature>
<feature type="chain" id="PRO_5040894417" description="D-alanyl-D-alanine carboxypeptidase-like core domain-containing protein" evidence="3">
    <location>
        <begin position="20"/>
        <end position="443"/>
    </location>
</feature>
<sequence>MAAILGIWLAAVPGLPASASVPALNDVERSRQDEARHTESIESLKTDLALVRSRLDDLHADADAAILAYDEQQELLDEAEAAYSDAKESSDTASADHAASRREVARYAAAAYRGADLGQIDVWMGAEGPQEVVDRGGYVRLLADRRKVDLDRTRAAGLVGETMRDRARKAEQEREQAAEDAAEAKDIALEAVREQESQMESILAEQSEVEAALAAAQDNTAELEAERERALERARTASAPVALPEVDPLRDPHRQGDLSAGRQGRSAPEHLRETARATATENPRAGEKDRVGQSPAAPGDRSDTAPVAVCEGGALARYGNGAVPESALCPLPQTGEMLRADAAVAFIELDGAYRERFGQAMCVTDSYRPVSEQARLFREMPTGMAARPGNSTHGLGIAVDLCGGVNAHRSPQHEWMLANAPDFGWTNPEWARDGFEPWHWEFG</sequence>
<dbReference type="Proteomes" id="UP001165092">
    <property type="component" value="Unassembled WGS sequence"/>
</dbReference>
<dbReference type="Gene3D" id="3.30.1380.10">
    <property type="match status" value="1"/>
</dbReference>
<evidence type="ECO:0000313" key="6">
    <source>
        <dbReference type="Proteomes" id="UP001165092"/>
    </source>
</evidence>
<evidence type="ECO:0000256" key="3">
    <source>
        <dbReference type="SAM" id="SignalP"/>
    </source>
</evidence>
<feature type="coiled-coil region" evidence="1">
    <location>
        <begin position="41"/>
        <end position="96"/>
    </location>
</feature>
<dbReference type="GO" id="GO:0006508">
    <property type="term" value="P:proteolysis"/>
    <property type="evidence" value="ECO:0007669"/>
    <property type="project" value="InterPro"/>
</dbReference>
<proteinExistence type="predicted"/>
<keyword evidence="6" id="KW-1185">Reference proteome</keyword>
<comment type="caution">
    <text evidence="5">The sequence shown here is derived from an EMBL/GenBank/DDBJ whole genome shotgun (WGS) entry which is preliminary data.</text>
</comment>
<organism evidence="5 6">
    <name type="scientific">Nocardiopsis ansamitocini</name>
    <dbReference type="NCBI Taxonomy" id="1670832"/>
    <lineage>
        <taxon>Bacteria</taxon>
        <taxon>Bacillati</taxon>
        <taxon>Actinomycetota</taxon>
        <taxon>Actinomycetes</taxon>
        <taxon>Streptosporangiales</taxon>
        <taxon>Nocardiopsidaceae</taxon>
        <taxon>Nocardiopsis</taxon>
    </lineage>
</organism>
<protein>
    <recommendedName>
        <fullName evidence="4">D-alanyl-D-alanine carboxypeptidase-like core domain-containing protein</fullName>
    </recommendedName>
</protein>
<feature type="region of interest" description="Disordered" evidence="2">
    <location>
        <begin position="215"/>
        <end position="305"/>
    </location>
</feature>
<dbReference type="InterPro" id="IPR009045">
    <property type="entry name" value="Zn_M74/Hedgehog-like"/>
</dbReference>
<gene>
    <name evidence="5" type="ORF">Nans01_05530</name>
</gene>
<dbReference type="EMBL" id="BSQG01000001">
    <property type="protein sequence ID" value="GLU46202.1"/>
    <property type="molecule type" value="Genomic_DNA"/>
</dbReference>
<evidence type="ECO:0000313" key="5">
    <source>
        <dbReference type="EMBL" id="GLU46202.1"/>
    </source>
</evidence>
<dbReference type="CDD" id="cd14814">
    <property type="entry name" value="Peptidase_M15"/>
    <property type="match status" value="1"/>
</dbReference>
<keyword evidence="1" id="KW-0175">Coiled coil</keyword>
<feature type="compositionally biased region" description="Basic and acidic residues" evidence="2">
    <location>
        <begin position="247"/>
        <end position="256"/>
    </location>
</feature>
<evidence type="ECO:0000256" key="1">
    <source>
        <dbReference type="SAM" id="Coils"/>
    </source>
</evidence>
<evidence type="ECO:0000259" key="4">
    <source>
        <dbReference type="Pfam" id="PF02557"/>
    </source>
</evidence>
<feature type="domain" description="D-alanyl-D-alanine carboxypeptidase-like core" evidence="4">
    <location>
        <begin position="337"/>
        <end position="442"/>
    </location>
</feature>
<dbReference type="GO" id="GO:0008233">
    <property type="term" value="F:peptidase activity"/>
    <property type="evidence" value="ECO:0007669"/>
    <property type="project" value="InterPro"/>
</dbReference>
<dbReference type="SUPFAM" id="SSF55166">
    <property type="entry name" value="Hedgehog/DD-peptidase"/>
    <property type="match status" value="1"/>
</dbReference>
<feature type="compositionally biased region" description="Basic and acidic residues" evidence="2">
    <location>
        <begin position="224"/>
        <end position="235"/>
    </location>
</feature>
<reference evidence="5" key="1">
    <citation type="submission" date="2023-02" db="EMBL/GenBank/DDBJ databases">
        <title>Nocardiopsis ansamitocini NBRC 112285.</title>
        <authorList>
            <person name="Ichikawa N."/>
            <person name="Sato H."/>
            <person name="Tonouchi N."/>
        </authorList>
    </citation>
    <scope>NUCLEOTIDE SEQUENCE</scope>
    <source>
        <strain evidence="5">NBRC 112285</strain>
    </source>
</reference>
<accession>A0A9W6UGZ8</accession>
<dbReference type="InterPro" id="IPR003709">
    <property type="entry name" value="VanY-like_core_dom"/>
</dbReference>
<evidence type="ECO:0000256" key="2">
    <source>
        <dbReference type="SAM" id="MobiDB-lite"/>
    </source>
</evidence>
<name>A0A9W6UGZ8_9ACTN</name>
<dbReference type="AlphaFoldDB" id="A0A9W6UGZ8"/>
<dbReference type="Pfam" id="PF02557">
    <property type="entry name" value="VanY"/>
    <property type="match status" value="1"/>
</dbReference>